<dbReference type="Proteomes" id="UP001221757">
    <property type="component" value="Unassembled WGS sequence"/>
</dbReference>
<accession>A0AAD7D6J7</accession>
<keyword evidence="2" id="KW-0732">Signal</keyword>
<gene>
    <name evidence="3" type="ORF">B0H17DRAFT_1140048</name>
</gene>
<dbReference type="AlphaFoldDB" id="A0AAD7D6J7"/>
<evidence type="ECO:0000313" key="3">
    <source>
        <dbReference type="EMBL" id="KAJ7676183.1"/>
    </source>
</evidence>
<dbReference type="EMBL" id="JARKIE010000145">
    <property type="protein sequence ID" value="KAJ7676183.1"/>
    <property type="molecule type" value="Genomic_DNA"/>
</dbReference>
<name>A0AAD7D6J7_MYCRO</name>
<comment type="caution">
    <text evidence="3">The sequence shown here is derived from an EMBL/GenBank/DDBJ whole genome shotgun (WGS) entry which is preliminary data.</text>
</comment>
<proteinExistence type="predicted"/>
<reference evidence="3" key="1">
    <citation type="submission" date="2023-03" db="EMBL/GenBank/DDBJ databases">
        <title>Massive genome expansion in bonnet fungi (Mycena s.s.) driven by repeated elements and novel gene families across ecological guilds.</title>
        <authorList>
            <consortium name="Lawrence Berkeley National Laboratory"/>
            <person name="Harder C.B."/>
            <person name="Miyauchi S."/>
            <person name="Viragh M."/>
            <person name="Kuo A."/>
            <person name="Thoen E."/>
            <person name="Andreopoulos B."/>
            <person name="Lu D."/>
            <person name="Skrede I."/>
            <person name="Drula E."/>
            <person name="Henrissat B."/>
            <person name="Morin E."/>
            <person name="Kohler A."/>
            <person name="Barry K."/>
            <person name="LaButti K."/>
            <person name="Morin E."/>
            <person name="Salamov A."/>
            <person name="Lipzen A."/>
            <person name="Mereny Z."/>
            <person name="Hegedus B."/>
            <person name="Baldrian P."/>
            <person name="Stursova M."/>
            <person name="Weitz H."/>
            <person name="Taylor A."/>
            <person name="Grigoriev I.V."/>
            <person name="Nagy L.G."/>
            <person name="Martin F."/>
            <person name="Kauserud H."/>
        </authorList>
    </citation>
    <scope>NUCLEOTIDE SEQUENCE</scope>
    <source>
        <strain evidence="3">CBHHK067</strain>
    </source>
</reference>
<feature type="region of interest" description="Disordered" evidence="1">
    <location>
        <begin position="105"/>
        <end position="133"/>
    </location>
</feature>
<feature type="chain" id="PRO_5041974308" evidence="2">
    <location>
        <begin position="16"/>
        <end position="154"/>
    </location>
</feature>
<evidence type="ECO:0000313" key="4">
    <source>
        <dbReference type="Proteomes" id="UP001221757"/>
    </source>
</evidence>
<feature type="signal peptide" evidence="2">
    <location>
        <begin position="1"/>
        <end position="15"/>
    </location>
</feature>
<protein>
    <submittedName>
        <fullName evidence="3">Uncharacterized protein</fullName>
    </submittedName>
</protein>
<sequence length="154" mass="14933">MLFILALLPILSVAARTGLLQRQDDAADCAAPCQALSDAVSANAGTSANLCTSTIVGDYAACYNCEVKNNGLAQSDAQQIIDSYVAGCKAEGHAVDGVSIGGAAPGAPTTSGGAPTTSGSASPPPAGKTGGAAHTSTGLVGVTSAFIAVYFAAL</sequence>
<keyword evidence="4" id="KW-1185">Reference proteome</keyword>
<evidence type="ECO:0000256" key="2">
    <source>
        <dbReference type="SAM" id="SignalP"/>
    </source>
</evidence>
<feature type="compositionally biased region" description="Low complexity" evidence="1">
    <location>
        <begin position="105"/>
        <end position="121"/>
    </location>
</feature>
<evidence type="ECO:0000256" key="1">
    <source>
        <dbReference type="SAM" id="MobiDB-lite"/>
    </source>
</evidence>
<organism evidence="3 4">
    <name type="scientific">Mycena rosella</name>
    <name type="common">Pink bonnet</name>
    <name type="synonym">Agaricus rosellus</name>
    <dbReference type="NCBI Taxonomy" id="1033263"/>
    <lineage>
        <taxon>Eukaryota</taxon>
        <taxon>Fungi</taxon>
        <taxon>Dikarya</taxon>
        <taxon>Basidiomycota</taxon>
        <taxon>Agaricomycotina</taxon>
        <taxon>Agaricomycetes</taxon>
        <taxon>Agaricomycetidae</taxon>
        <taxon>Agaricales</taxon>
        <taxon>Marasmiineae</taxon>
        <taxon>Mycenaceae</taxon>
        <taxon>Mycena</taxon>
    </lineage>
</organism>